<dbReference type="AlphaFoldDB" id="A0A1E7DQ21"/>
<dbReference type="GO" id="GO:0003700">
    <property type="term" value="F:DNA-binding transcription factor activity"/>
    <property type="evidence" value="ECO:0007669"/>
    <property type="project" value="TreeGrafter"/>
</dbReference>
<dbReference type="InterPro" id="IPR009057">
    <property type="entry name" value="Homeodomain-like_sf"/>
</dbReference>
<name>A0A1E7DQ21_9BACI</name>
<keyword evidence="7" id="KW-1185">Reference proteome</keyword>
<proteinExistence type="predicted"/>
<keyword evidence="1" id="KW-0805">Transcription regulation</keyword>
<reference evidence="6 7" key="1">
    <citation type="submission" date="2016-06" db="EMBL/GenBank/DDBJ databases">
        <title>Domibacillus iocasae genome sequencing.</title>
        <authorList>
            <person name="Verma A."/>
            <person name="Pal Y."/>
            <person name="Ojha A.K."/>
            <person name="Krishnamurthi S."/>
        </authorList>
    </citation>
    <scope>NUCLEOTIDE SEQUENCE [LARGE SCALE GENOMIC DNA]</scope>
    <source>
        <strain evidence="6 7">DSM 29979</strain>
    </source>
</reference>
<dbReference type="InterPro" id="IPR050109">
    <property type="entry name" value="HTH-type_TetR-like_transc_reg"/>
</dbReference>
<feature type="DNA-binding region" description="H-T-H motif" evidence="4">
    <location>
        <begin position="22"/>
        <end position="41"/>
    </location>
</feature>
<evidence type="ECO:0000256" key="3">
    <source>
        <dbReference type="ARBA" id="ARBA00023163"/>
    </source>
</evidence>
<accession>A0A1E7DQ21</accession>
<dbReference type="PRINTS" id="PR00455">
    <property type="entry name" value="HTHTETR"/>
</dbReference>
<feature type="domain" description="HTH tetR-type" evidence="5">
    <location>
        <begin position="1"/>
        <end position="59"/>
    </location>
</feature>
<keyword evidence="2 4" id="KW-0238">DNA-binding</keyword>
<sequence>MKESIKQAAASLFAEYGYAGTSLAQISENVGIKKPSIYAHYKSKDYLFKCIFQDAFNAEMKRVGETNDLYGLLQSCLFLYDKDPLFRFFLTSSFFPPDFLREHILKQYNSYLGALEAKVKALLNRSSVNSDDAGVMYTIILDSVFVELCYGTRERSEKRLNVAWRIFEQSFMKGRE</sequence>
<evidence type="ECO:0000259" key="5">
    <source>
        <dbReference type="PROSITE" id="PS50977"/>
    </source>
</evidence>
<dbReference type="OrthoDB" id="509229at2"/>
<dbReference type="InterPro" id="IPR001647">
    <property type="entry name" value="HTH_TetR"/>
</dbReference>
<gene>
    <name evidence="6" type="ORF">BA724_04015</name>
</gene>
<evidence type="ECO:0000256" key="4">
    <source>
        <dbReference type="PROSITE-ProRule" id="PRU00335"/>
    </source>
</evidence>
<dbReference type="PANTHER" id="PTHR30055">
    <property type="entry name" value="HTH-TYPE TRANSCRIPTIONAL REGULATOR RUTR"/>
    <property type="match status" value="1"/>
</dbReference>
<protein>
    <recommendedName>
        <fullName evidence="5">HTH tetR-type domain-containing protein</fullName>
    </recommendedName>
</protein>
<organism evidence="6 7">
    <name type="scientific">Domibacillus iocasae</name>
    <dbReference type="NCBI Taxonomy" id="1714016"/>
    <lineage>
        <taxon>Bacteria</taxon>
        <taxon>Bacillati</taxon>
        <taxon>Bacillota</taxon>
        <taxon>Bacilli</taxon>
        <taxon>Bacillales</taxon>
        <taxon>Bacillaceae</taxon>
        <taxon>Domibacillus</taxon>
    </lineage>
</organism>
<dbReference type="SUPFAM" id="SSF46689">
    <property type="entry name" value="Homeodomain-like"/>
    <property type="match status" value="1"/>
</dbReference>
<comment type="caution">
    <text evidence="6">The sequence shown here is derived from an EMBL/GenBank/DDBJ whole genome shotgun (WGS) entry which is preliminary data.</text>
</comment>
<keyword evidence="3" id="KW-0804">Transcription</keyword>
<dbReference type="STRING" id="1714016.BA724_04015"/>
<evidence type="ECO:0000256" key="1">
    <source>
        <dbReference type="ARBA" id="ARBA00023015"/>
    </source>
</evidence>
<evidence type="ECO:0000313" key="7">
    <source>
        <dbReference type="Proteomes" id="UP000095658"/>
    </source>
</evidence>
<evidence type="ECO:0000256" key="2">
    <source>
        <dbReference type="ARBA" id="ARBA00023125"/>
    </source>
</evidence>
<dbReference type="Gene3D" id="1.10.357.10">
    <property type="entry name" value="Tetracycline Repressor, domain 2"/>
    <property type="match status" value="1"/>
</dbReference>
<dbReference type="EMBL" id="MAMP01000020">
    <property type="protein sequence ID" value="OES45182.1"/>
    <property type="molecule type" value="Genomic_DNA"/>
</dbReference>
<dbReference type="PANTHER" id="PTHR30055:SF238">
    <property type="entry name" value="MYCOFACTOCIN BIOSYNTHESIS TRANSCRIPTIONAL REGULATOR MFTR-RELATED"/>
    <property type="match status" value="1"/>
</dbReference>
<dbReference type="Pfam" id="PF00440">
    <property type="entry name" value="TetR_N"/>
    <property type="match status" value="1"/>
</dbReference>
<evidence type="ECO:0000313" key="6">
    <source>
        <dbReference type="EMBL" id="OES45182.1"/>
    </source>
</evidence>
<dbReference type="Gene3D" id="1.10.10.60">
    <property type="entry name" value="Homeodomain-like"/>
    <property type="match status" value="1"/>
</dbReference>
<dbReference type="PROSITE" id="PS50977">
    <property type="entry name" value="HTH_TETR_2"/>
    <property type="match status" value="1"/>
</dbReference>
<dbReference type="GO" id="GO:0000976">
    <property type="term" value="F:transcription cis-regulatory region binding"/>
    <property type="evidence" value="ECO:0007669"/>
    <property type="project" value="TreeGrafter"/>
</dbReference>
<dbReference type="RefSeq" id="WP_069938063.1">
    <property type="nucleotide sequence ID" value="NZ_MAMP01000020.1"/>
</dbReference>
<dbReference type="Proteomes" id="UP000095658">
    <property type="component" value="Unassembled WGS sequence"/>
</dbReference>